<dbReference type="AlphaFoldDB" id="A0AAU9IBI3"/>
<proteinExistence type="predicted"/>
<accession>A0AAU9IBI3</accession>
<evidence type="ECO:0008006" key="4">
    <source>
        <dbReference type="Google" id="ProtNLM"/>
    </source>
</evidence>
<evidence type="ECO:0000313" key="3">
    <source>
        <dbReference type="Proteomes" id="UP000835242"/>
    </source>
</evidence>
<dbReference type="EMBL" id="HG992337">
    <property type="protein sequence ID" value="CAE6836479.1"/>
    <property type="molecule type" value="Genomic_DNA"/>
</dbReference>
<reference evidence="2 3" key="1">
    <citation type="submission" date="2021-02" db="EMBL/GenBank/DDBJ databases">
        <authorList>
            <person name="Pothier F. J."/>
        </authorList>
    </citation>
    <scope>NUCLEOTIDE SEQUENCE [LARGE SCALE GENOMIC DNA]</scope>
    <source>
        <strain evidence="2 3">1314c</strain>
    </source>
</reference>
<evidence type="ECO:0000313" key="2">
    <source>
        <dbReference type="EMBL" id="CAE6836455.1"/>
    </source>
</evidence>
<protein>
    <recommendedName>
        <fullName evidence="4">Lytic transglycosylase domain-containing protein</fullName>
    </recommendedName>
</protein>
<sequence length="797" mass="82009">MATLEQIEQALRAADAAGNSDDARRLAQAYADMRGQQQSPAPVEQNPLVIEVSGGTPGEAPSAEELDALRNRTAKPNPANSSPFARMVSGQPAMPQVQEGNAVGRFLGDIGGRQVMQGAAGLYGALGGDALNHYVLDPIDRAAGWGTVLGTGGRSYHDAAAQVADEMGMRRPQTARERIYSDIGEAFTGTGLTMGIGAGVNALTNLGRANTAAPVTNRLADLLTANPMLQTISSATGAGAASGMREAGGGTGMQIAAGLVGGLGPGAASGAASAAGRALAPNRLAQLVPEGVGAVPTAIAGATRRAIRGQDAQGVRNALVDFAAAGTTPSVGQATGSRTAQALETYLGNAPGGAGRIERLGQQQQAQVRSRLDDMSNAIAPNGADLTPQQVGATIQEGIKGPTGFVNTFRGNSAKLYNALDQFMPPTTRVAAQKTDAYLSNITAPTAGATNTSQVLANPFMDRLTEAVQADLAANNGALPYSALKGIRSMVGEKIAGAGLNPDIDVKQLRGLYANLTDDMTAAVQATGNPRAIQLMGRANSYYKLGSNRIEQIEKIIDKNGGPEAAYVALFNGAQNGATPLRRVMGALPQDARAEVTASFLQRMGRAAKGQQDATGDAFSMRTFLTNWANLSPEARKELFRSARYGTSFRNDVDKIASVADRINAGSKVFQNTSGTARQLALGGIMTAPPAAAAAFAASGSVTGAVVSLAAPAAGAFANNRMARVMTNPQAVAWLAANTRRDAGDLVAQLQVLRRIGEKNDDPDLIEAADQFAASAQQQVTAVSNGQQSEQQAAQNH</sequence>
<dbReference type="RefSeq" id="WP_228600111.1">
    <property type="nucleotide sequence ID" value="NZ_HG992337.1"/>
</dbReference>
<gene>
    <name evidence="2" type="ORF">XA1314C_37140</name>
</gene>
<name>A0AAU9IBI3_9XANT</name>
<evidence type="ECO:0000256" key="1">
    <source>
        <dbReference type="SAM" id="MobiDB-lite"/>
    </source>
</evidence>
<feature type="compositionally biased region" description="Polar residues" evidence="1">
    <location>
        <begin position="785"/>
        <end position="797"/>
    </location>
</feature>
<organism evidence="2 3">
    <name type="scientific">Xanthomonas arboricola</name>
    <dbReference type="NCBI Taxonomy" id="56448"/>
    <lineage>
        <taxon>Bacteria</taxon>
        <taxon>Pseudomonadati</taxon>
        <taxon>Pseudomonadota</taxon>
        <taxon>Gammaproteobacteria</taxon>
        <taxon>Lysobacterales</taxon>
        <taxon>Lysobacteraceae</taxon>
        <taxon>Xanthomonas</taxon>
    </lineage>
</organism>
<dbReference type="Proteomes" id="UP000835242">
    <property type="component" value="Chromosome"/>
</dbReference>
<feature type="region of interest" description="Disordered" evidence="1">
    <location>
        <begin position="777"/>
        <end position="797"/>
    </location>
</feature>
<dbReference type="EMBL" id="HG992337">
    <property type="protein sequence ID" value="CAE6836455.1"/>
    <property type="molecule type" value="Genomic_DNA"/>
</dbReference>